<sequence length="49" mass="5569">MFSLEDLQLYLPGFPERDPDCHLVRSDPAQDGTGEDQGKLLQALSEWFC</sequence>
<dbReference type="HOGENOM" id="CLU_3140765_0_0_7"/>
<dbReference type="AlphaFoldDB" id="S4XTA8"/>
<dbReference type="KEGG" id="scu:SCE1572_11775"/>
<evidence type="ECO:0000313" key="2">
    <source>
        <dbReference type="Proteomes" id="UP000014803"/>
    </source>
</evidence>
<organism evidence="1 2">
    <name type="scientific">Sorangium cellulosum So0157-2</name>
    <dbReference type="NCBI Taxonomy" id="1254432"/>
    <lineage>
        <taxon>Bacteria</taxon>
        <taxon>Pseudomonadati</taxon>
        <taxon>Myxococcota</taxon>
        <taxon>Polyangia</taxon>
        <taxon>Polyangiales</taxon>
        <taxon>Polyangiaceae</taxon>
        <taxon>Sorangium</taxon>
    </lineage>
</organism>
<dbReference type="Proteomes" id="UP000014803">
    <property type="component" value="Chromosome"/>
</dbReference>
<dbReference type="EMBL" id="CP003969">
    <property type="protein sequence ID" value="AGP35130.1"/>
    <property type="molecule type" value="Genomic_DNA"/>
</dbReference>
<accession>S4XTA8</accession>
<name>S4XTA8_SORCE</name>
<reference evidence="1 2" key="1">
    <citation type="journal article" date="2013" name="Sci. Rep.">
        <title>Extraordinary expansion of a Sorangium cellulosum genome from an alkaline milieu.</title>
        <authorList>
            <person name="Han K."/>
            <person name="Li Z.F."/>
            <person name="Peng R."/>
            <person name="Zhu L.P."/>
            <person name="Zhou T."/>
            <person name="Wang L.G."/>
            <person name="Li S.G."/>
            <person name="Zhang X.B."/>
            <person name="Hu W."/>
            <person name="Wu Z.H."/>
            <person name="Qin N."/>
            <person name="Li Y.Z."/>
        </authorList>
    </citation>
    <scope>NUCLEOTIDE SEQUENCE [LARGE SCALE GENOMIC DNA]</scope>
    <source>
        <strain evidence="1 2">So0157-2</strain>
    </source>
</reference>
<gene>
    <name evidence="1" type="ORF">SCE1572_11775</name>
</gene>
<proteinExistence type="predicted"/>
<protein>
    <submittedName>
        <fullName evidence="1">Uncharacterized protein</fullName>
    </submittedName>
</protein>
<evidence type="ECO:0000313" key="1">
    <source>
        <dbReference type="EMBL" id="AGP35130.1"/>
    </source>
</evidence>